<name>A0A6J8D3P8_MYTCO</name>
<keyword evidence="3" id="KW-1185">Reference proteome</keyword>
<reference evidence="2 3" key="1">
    <citation type="submission" date="2020-06" db="EMBL/GenBank/DDBJ databases">
        <authorList>
            <person name="Li R."/>
            <person name="Bekaert M."/>
        </authorList>
    </citation>
    <scope>NUCLEOTIDE SEQUENCE [LARGE SCALE GENOMIC DNA]</scope>
    <source>
        <strain evidence="3">wild</strain>
    </source>
</reference>
<dbReference type="Proteomes" id="UP000507470">
    <property type="component" value="Unassembled WGS sequence"/>
</dbReference>
<dbReference type="EMBL" id="CACVKT020006460">
    <property type="protein sequence ID" value="CAC5401774.1"/>
    <property type="molecule type" value="Genomic_DNA"/>
</dbReference>
<dbReference type="InterPro" id="IPR011011">
    <property type="entry name" value="Znf_FYVE_PHD"/>
</dbReference>
<dbReference type="SUPFAM" id="SSF57903">
    <property type="entry name" value="FYVE/PHD zinc finger"/>
    <property type="match status" value="1"/>
</dbReference>
<accession>A0A6J8D3P8</accession>
<evidence type="ECO:0000256" key="1">
    <source>
        <dbReference type="SAM" id="MobiDB-lite"/>
    </source>
</evidence>
<dbReference type="OrthoDB" id="10670772at2759"/>
<feature type="compositionally biased region" description="Low complexity" evidence="1">
    <location>
        <begin position="176"/>
        <end position="185"/>
    </location>
</feature>
<feature type="compositionally biased region" description="Low complexity" evidence="1">
    <location>
        <begin position="196"/>
        <end position="205"/>
    </location>
</feature>
<feature type="region of interest" description="Disordered" evidence="1">
    <location>
        <begin position="174"/>
        <end position="246"/>
    </location>
</feature>
<evidence type="ECO:0000313" key="3">
    <source>
        <dbReference type="Proteomes" id="UP000507470"/>
    </source>
</evidence>
<gene>
    <name evidence="2" type="ORF">MCOR_35828</name>
</gene>
<feature type="compositionally biased region" description="Low complexity" evidence="1">
    <location>
        <begin position="216"/>
        <end position="225"/>
    </location>
</feature>
<protein>
    <submittedName>
        <fullName evidence="2">Uncharacterized protein</fullName>
    </submittedName>
</protein>
<evidence type="ECO:0000313" key="2">
    <source>
        <dbReference type="EMBL" id="CAC5401774.1"/>
    </source>
</evidence>
<organism evidence="2 3">
    <name type="scientific">Mytilus coruscus</name>
    <name type="common">Sea mussel</name>
    <dbReference type="NCBI Taxonomy" id="42192"/>
    <lineage>
        <taxon>Eukaryota</taxon>
        <taxon>Metazoa</taxon>
        <taxon>Spiralia</taxon>
        <taxon>Lophotrochozoa</taxon>
        <taxon>Mollusca</taxon>
        <taxon>Bivalvia</taxon>
        <taxon>Autobranchia</taxon>
        <taxon>Pteriomorphia</taxon>
        <taxon>Mytilida</taxon>
        <taxon>Mytiloidea</taxon>
        <taxon>Mytilidae</taxon>
        <taxon>Mytilinae</taxon>
        <taxon>Mytilus</taxon>
    </lineage>
</organism>
<sequence length="577" mass="64359">MTHRREKLEKGWQQLQKKVTKFISGSDPSPSVVVLYMKEGRDAGVKFVGKYRRTPGLSNFAESIADKFKTAVLGHAEEDKQPVHQGESTAAVCQLDPTDVKVRDLRTVVANIVSQYVKKEKRFLGRGYYGNDDFKPPWWPYDINFQSPNDRRNNKDQLKQSELQRILLSYQNHEPSCSTSSTGSSHQNQFSEKEPSCSTSSPSSSHQNQFSEKEPSCSTSSTGSSHKNQFSQKMTSADGKRKCTDTTEEAVDNGKVSLHLLRSLASLPLKDLHGVAELLLSSLSLPPSGVITEMVEDRFQVPDGYACFSSLDQGDCMFSSLSILLFGNNSGTNILRLGTGLFGIVHANSYIDKFIAEGTDNIGAARLLLLEVARQEIVDGLQYMNDFQLLLQQVLQTEAQLTFRPSSYSEKDLPIHRRVRQADSNIYTTTVAPYPQQTAFHEAPLSIMWVTVKGSNTPNHVVPLQSTGRAQRNPLQKDGWKWVEKAAGTCSAKLIQWCTIQEESLMVQCGNCNSWAHPECYGIIGTIFTQDSQVPFYCCKPESGMERIVILEINEHQLTMEDLISLQTKALVLPIGL</sequence>
<dbReference type="AlphaFoldDB" id="A0A6J8D3P8"/>
<proteinExistence type="predicted"/>
<feature type="compositionally biased region" description="Polar residues" evidence="1">
    <location>
        <begin position="226"/>
        <end position="235"/>
    </location>
</feature>